<protein>
    <recommendedName>
        <fullName evidence="8">ATP-binding protein</fullName>
    </recommendedName>
</protein>
<reference evidence="6 7" key="1">
    <citation type="submission" date="2020-04" db="EMBL/GenBank/DDBJ databases">
        <title>Sequencing and Assembly of C. fimi.</title>
        <authorList>
            <person name="Ramsey A.R."/>
        </authorList>
    </citation>
    <scope>NUCLEOTIDE SEQUENCE [LARGE SCALE GENOMIC DNA]</scope>
    <source>
        <strain evidence="6 7">SB</strain>
    </source>
</reference>
<dbReference type="GO" id="GO:0000731">
    <property type="term" value="P:DNA synthesis involved in DNA repair"/>
    <property type="evidence" value="ECO:0007669"/>
    <property type="project" value="TreeGrafter"/>
</dbReference>
<evidence type="ECO:0000256" key="1">
    <source>
        <dbReference type="ARBA" id="ARBA00022763"/>
    </source>
</evidence>
<sequence>MTTPSTTALFDLEESTSASPRPAEPIPGAVHPGQWRLERIEVVNWGTFHGHHAVDVARQGFLLTGHSGSGKSSLVDAVSAVLTPPGKIRFNAAAADAGGRADRTFAAYVRGAWRRQTDDATGEVVSDYLRTGATWSGVALRFADGTGGAGGVVTLVKLFHLRAGENANPSDLHVLLPGALDLLDLQPFARDGLQARAIKAEWPQATVTDKHSQFAARFCRVLGIHGDNALLLLHKTQSAKNLGSLDDLFRGFMLDEPTTFGLAETAVAQFTELDTAHRHVVTARRQVEHLTPLRALAAEHAGHEREVDDRGALLAALPAFADAWQLELARHDQAQRSQQAAALTDALDEARRVTREREGELRDAELLVAQHGGSAVVSQQARVDAADARVTAVQAARTSLAERLGEVELALPATAAEYEELRSLASAERHGLEESRAAERDERHRLYSTSTRARQTVETLDRELDALKRVRSNLDGDLLRARQLVCHATGLAPDLLPFAGELLRVADAHAEWAGPIERVLRPLATVMLVPALHRDAVARAVDAHHLRARIVFEVVPARVDAPRLVGGPGSLVHRVEVKDGPFRAWLAGTLSRQYDVECVAGDAELHGVERGVTRAGLVKRGSTRHEKDDRFAVDDRARWVLGFDNADKVEHLLARRASAQTELDAAEREIERADRQARAAQDRRAALRAVEDREWREVDLAGAEQELDRARGALAEILAASADLRTAQAAAGRAREAVGAARDAEQQALAARAEASSELDRLDRLVADLSARPIEPVAPSHHAELEDRFYRQQRSVRYDVVHRVQSQVQSVLQSERETAGRAAARAAERIIGVQAEFKHTWPALAGDLTDALADRDGYLAVLGRLETDRLPEFEERFFGLLQTQSQRNIGQLAAVIRRAPGEIRDKIVPINTSLRRSPFDRGRFLQIKVDENRTAAAHDFLADLREISTGSWADEDRAAAERRFAVMARVMARLGSSEHGDRSWRALCLDTRRHVRFTGVEVDPGGTQVNVHDSAAGLSGGQRQKLVVFCLAAALRYQLTPPEAEIPAYGTIILDEAFDKADSTFTRMAMDVFVEFGFHMVLATPLKLLQTLEEYVGGVGLATCRDFRESRVGLVAFDDVPVPEDRDA</sequence>
<dbReference type="AlphaFoldDB" id="A0A7Y0M114"/>
<dbReference type="RefSeq" id="WP_169324837.1">
    <property type="nucleotide sequence ID" value="NZ_JABCJJ010000012.1"/>
</dbReference>
<dbReference type="PANTHER" id="PTHR32182:SF0">
    <property type="entry name" value="DNA REPLICATION AND REPAIR PROTEIN RECF"/>
    <property type="match status" value="1"/>
</dbReference>
<evidence type="ECO:0000256" key="3">
    <source>
        <dbReference type="ARBA" id="ARBA00023236"/>
    </source>
</evidence>
<feature type="coiled-coil region" evidence="4">
    <location>
        <begin position="450"/>
        <end position="477"/>
    </location>
</feature>
<name>A0A7Y0M114_CELFI</name>
<keyword evidence="7" id="KW-1185">Reference proteome</keyword>
<evidence type="ECO:0000256" key="2">
    <source>
        <dbReference type="ARBA" id="ARBA00023204"/>
    </source>
</evidence>
<accession>A0A7Y0M114</accession>
<dbReference type="Pfam" id="PF13555">
    <property type="entry name" value="AAA_29"/>
    <property type="match status" value="1"/>
</dbReference>
<feature type="region of interest" description="Disordered" evidence="5">
    <location>
        <begin position="1"/>
        <end position="30"/>
    </location>
</feature>
<evidence type="ECO:0000313" key="7">
    <source>
        <dbReference type="Proteomes" id="UP000562124"/>
    </source>
</evidence>
<keyword evidence="2" id="KW-0234">DNA repair</keyword>
<dbReference type="Pfam" id="PF13558">
    <property type="entry name" value="SbcC_Walker_B"/>
    <property type="match status" value="1"/>
</dbReference>
<evidence type="ECO:0000256" key="5">
    <source>
        <dbReference type="SAM" id="MobiDB-lite"/>
    </source>
</evidence>
<proteinExistence type="predicted"/>
<gene>
    <name evidence="6" type="ORF">HIR71_09605</name>
</gene>
<comment type="caution">
    <text evidence="6">The sequence shown here is derived from an EMBL/GenBank/DDBJ whole genome shotgun (WGS) entry which is preliminary data.</text>
</comment>
<evidence type="ECO:0000313" key="6">
    <source>
        <dbReference type="EMBL" id="NMR20467.1"/>
    </source>
</evidence>
<keyword evidence="4" id="KW-0175">Coiled coil</keyword>
<dbReference type="Gene3D" id="3.40.50.300">
    <property type="entry name" value="P-loop containing nucleotide triphosphate hydrolases"/>
    <property type="match status" value="1"/>
</dbReference>
<organism evidence="6 7">
    <name type="scientific">Cellulomonas fimi</name>
    <dbReference type="NCBI Taxonomy" id="1708"/>
    <lineage>
        <taxon>Bacteria</taxon>
        <taxon>Bacillati</taxon>
        <taxon>Actinomycetota</taxon>
        <taxon>Actinomycetes</taxon>
        <taxon>Micrococcales</taxon>
        <taxon>Cellulomonadaceae</taxon>
        <taxon>Cellulomonas</taxon>
    </lineage>
</organism>
<dbReference type="EMBL" id="JABCJJ010000012">
    <property type="protein sequence ID" value="NMR20467.1"/>
    <property type="molecule type" value="Genomic_DNA"/>
</dbReference>
<keyword evidence="1" id="KW-0227">DNA damage</keyword>
<dbReference type="GO" id="GO:0009432">
    <property type="term" value="P:SOS response"/>
    <property type="evidence" value="ECO:0007669"/>
    <property type="project" value="UniProtKB-KW"/>
</dbReference>
<feature type="coiled-coil region" evidence="4">
    <location>
        <begin position="649"/>
        <end position="720"/>
    </location>
</feature>
<dbReference type="PANTHER" id="PTHR32182">
    <property type="entry name" value="DNA REPLICATION AND REPAIR PROTEIN RECF"/>
    <property type="match status" value="1"/>
</dbReference>
<dbReference type="InterPro" id="IPR027417">
    <property type="entry name" value="P-loop_NTPase"/>
</dbReference>
<evidence type="ECO:0000256" key="4">
    <source>
        <dbReference type="SAM" id="Coils"/>
    </source>
</evidence>
<keyword evidence="3" id="KW-0742">SOS response</keyword>
<dbReference type="SUPFAM" id="SSF52540">
    <property type="entry name" value="P-loop containing nucleoside triphosphate hydrolases"/>
    <property type="match status" value="1"/>
</dbReference>
<evidence type="ECO:0008006" key="8">
    <source>
        <dbReference type="Google" id="ProtNLM"/>
    </source>
</evidence>
<dbReference type="Proteomes" id="UP000562124">
    <property type="component" value="Unassembled WGS sequence"/>
</dbReference>
<dbReference type="GO" id="GO:0006302">
    <property type="term" value="P:double-strand break repair"/>
    <property type="evidence" value="ECO:0007669"/>
    <property type="project" value="TreeGrafter"/>
</dbReference>